<dbReference type="EMBL" id="VJMH01005145">
    <property type="protein sequence ID" value="KAF0699947.1"/>
    <property type="molecule type" value="Genomic_DNA"/>
</dbReference>
<protein>
    <submittedName>
        <fullName evidence="3">Aste57867_9497 protein</fullName>
    </submittedName>
</protein>
<keyword evidence="1" id="KW-1133">Transmembrane helix</keyword>
<dbReference type="Pfam" id="PF07173">
    <property type="entry name" value="GRDP-like"/>
    <property type="match status" value="1"/>
</dbReference>
<evidence type="ECO:0000313" key="2">
    <source>
        <dbReference type="EMBL" id="KAF0699947.1"/>
    </source>
</evidence>
<dbReference type="OrthoDB" id="70373at2759"/>
<dbReference type="Proteomes" id="UP000332933">
    <property type="component" value="Unassembled WGS sequence"/>
</dbReference>
<keyword evidence="1" id="KW-0472">Membrane</keyword>
<name>A0A485KNI8_9STRA</name>
<keyword evidence="1" id="KW-0812">Transmembrane</keyword>
<dbReference type="InterPro" id="IPR009836">
    <property type="entry name" value="GRDP-like"/>
</dbReference>
<evidence type="ECO:0000313" key="3">
    <source>
        <dbReference type="EMBL" id="VFT86376.1"/>
    </source>
</evidence>
<feature type="transmembrane region" description="Helical" evidence="1">
    <location>
        <begin position="557"/>
        <end position="579"/>
    </location>
</feature>
<reference evidence="2" key="2">
    <citation type="submission" date="2019-06" db="EMBL/GenBank/DDBJ databases">
        <title>Genomics analysis of Aphanomyces spp. identifies a new class of oomycete effector associated with host adaptation.</title>
        <authorList>
            <person name="Gaulin E."/>
        </authorList>
    </citation>
    <scope>NUCLEOTIDE SEQUENCE</scope>
    <source>
        <strain evidence="2">CBS 578.67</strain>
    </source>
</reference>
<accession>A0A485KNI8</accession>
<gene>
    <name evidence="3" type="primary">Aste57867_9497</name>
    <name evidence="2" type="ORF">As57867_009460</name>
    <name evidence="3" type="ORF">ASTE57867_9497</name>
</gene>
<evidence type="ECO:0000313" key="4">
    <source>
        <dbReference type="Proteomes" id="UP000332933"/>
    </source>
</evidence>
<proteinExistence type="predicted"/>
<dbReference type="AlphaFoldDB" id="A0A485KNI8"/>
<reference evidence="3 4" key="1">
    <citation type="submission" date="2019-03" db="EMBL/GenBank/DDBJ databases">
        <authorList>
            <person name="Gaulin E."/>
            <person name="Dumas B."/>
        </authorList>
    </citation>
    <scope>NUCLEOTIDE SEQUENCE [LARGE SCALE GENOMIC DNA]</scope>
    <source>
        <strain evidence="3">CBS 568.67</strain>
    </source>
</reference>
<organism evidence="3 4">
    <name type="scientific">Aphanomyces stellatus</name>
    <dbReference type="NCBI Taxonomy" id="120398"/>
    <lineage>
        <taxon>Eukaryota</taxon>
        <taxon>Sar</taxon>
        <taxon>Stramenopiles</taxon>
        <taxon>Oomycota</taxon>
        <taxon>Saprolegniomycetes</taxon>
        <taxon>Saprolegniales</taxon>
        <taxon>Verrucalvaceae</taxon>
        <taxon>Aphanomyces</taxon>
    </lineage>
</organism>
<keyword evidence="4" id="KW-1185">Reference proteome</keyword>
<evidence type="ECO:0000256" key="1">
    <source>
        <dbReference type="SAM" id="Phobius"/>
    </source>
</evidence>
<dbReference type="EMBL" id="CAADRA010005166">
    <property type="protein sequence ID" value="VFT86376.1"/>
    <property type="molecule type" value="Genomic_DNA"/>
</dbReference>
<sequence>MDKLTDMTSVPPTPSASDFQVDFKVLQESSSLFQSGPKWVWRRFVLQGQRLTMFDMIVTSPLMTIQLTTHVTLQPQSGHQYLLQDNGKTILTLFCPSRTRFLKFDSVLRLAASTPSWTRPLQPVFQELVDVATIIVETDQADAPLLSSNGPPNVTAAHVATYVDHLKSVYDIVLALPTQTALYEYLLQLEAAYLVDRGVRNFAHTVHMHYAVDYGRSRTDRTWIAAQDDYSVCPHTTCRRPVPPEIAFLVRVAGAAKACPGCGGTLSSEVFRLAAFRRDHPTVPHGRHNNVVQMPLLPPQTSFKRYLNRVAETLQAQKVHSSDMEAINRTIVAYLQRLDLVAAMARHLVFASIICGNAAYWRHPTVQAASVVRYRHFCALTNERKTRMAWMPTIDIALVRYAHQTTTKTPLSFFDLPSKEGYAAAYAETFLLWAETSPGPYSSFAPSYDAFVTSKAHNNILKQPFLKKKWDTFHWVPSRDCRFVGVDEGSGQAIAVAVAVDAQNDTRDAPPTATEYVAVIGTPLMDNRVQPPNEAAVIKGTRGGDVSIFDTIDPMSFYIATDVGVHAVMLFFMGLLSLFS</sequence>